<dbReference type="InterPro" id="IPR029063">
    <property type="entry name" value="SAM-dependent_MTases_sf"/>
</dbReference>
<feature type="domain" description="Methyltransferase type 11" evidence="1">
    <location>
        <begin position="55"/>
        <end position="126"/>
    </location>
</feature>
<organism evidence="2 3">
    <name type="scientific">Candidatus Nitrosopumilus sediminis</name>
    <dbReference type="NCBI Taxonomy" id="1229909"/>
    <lineage>
        <taxon>Archaea</taxon>
        <taxon>Nitrososphaerota</taxon>
        <taxon>Nitrososphaeria</taxon>
        <taxon>Nitrosopumilales</taxon>
        <taxon>Nitrosopumilaceae</taxon>
        <taxon>Nitrosopumilus</taxon>
    </lineage>
</organism>
<dbReference type="OrthoDB" id="1018at2157"/>
<dbReference type="RefSeq" id="WP_014964247.1">
    <property type="nucleotide sequence ID" value="NC_018656.1"/>
</dbReference>
<dbReference type="eggNOG" id="arCOG01792">
    <property type="taxonomic scope" value="Archaea"/>
</dbReference>
<evidence type="ECO:0000313" key="3">
    <source>
        <dbReference type="Proteomes" id="UP000006100"/>
    </source>
</evidence>
<dbReference type="Proteomes" id="UP000006100">
    <property type="component" value="Chromosome"/>
</dbReference>
<name>K0BA92_9ARCH</name>
<dbReference type="PATRIC" id="fig|1229909.8.peg.64"/>
<dbReference type="GO" id="GO:0008757">
    <property type="term" value="F:S-adenosylmethionine-dependent methyltransferase activity"/>
    <property type="evidence" value="ECO:0007669"/>
    <property type="project" value="InterPro"/>
</dbReference>
<sequence>MNWLGEIIQNHVNSSDIVLDLGCGIMQATTDSIEKHPELSTLERLKGKKSIPANLNCKMIVGVDIWEKYLEKNKERYIVLKSNVENTEIFLDNSFDIVISLDVLEHMNEETSLKLLDEMERISRRKVIIYTPKQFELNEKNEEDAWGMGKNPYQLHKSLIKPEIFEKRGYNVTFPEPDKNTLAIKEIS</sequence>
<evidence type="ECO:0000313" key="2">
    <source>
        <dbReference type="EMBL" id="AFS81875.1"/>
    </source>
</evidence>
<dbReference type="CDD" id="cd02440">
    <property type="entry name" value="AdoMet_MTases"/>
    <property type="match status" value="1"/>
</dbReference>
<dbReference type="GeneID" id="13697931"/>
<dbReference type="SUPFAM" id="SSF53335">
    <property type="entry name" value="S-adenosyl-L-methionine-dependent methyltransferases"/>
    <property type="match status" value="1"/>
</dbReference>
<gene>
    <name evidence="2" type="ORF">NSED_00315</name>
</gene>
<dbReference type="InterPro" id="IPR013216">
    <property type="entry name" value="Methyltransf_11"/>
</dbReference>
<evidence type="ECO:0000259" key="1">
    <source>
        <dbReference type="Pfam" id="PF08241"/>
    </source>
</evidence>
<dbReference type="EMBL" id="CP003843">
    <property type="protein sequence ID" value="AFS81875.1"/>
    <property type="molecule type" value="Genomic_DNA"/>
</dbReference>
<accession>K0BA92</accession>
<dbReference type="Pfam" id="PF08241">
    <property type="entry name" value="Methyltransf_11"/>
    <property type="match status" value="1"/>
</dbReference>
<protein>
    <recommendedName>
        <fullName evidence="1">Methyltransferase type 11 domain-containing protein</fullName>
    </recommendedName>
</protein>
<proteinExistence type="predicted"/>
<dbReference type="STRING" id="1229909.NSED_00315"/>
<keyword evidence="3" id="KW-1185">Reference proteome</keyword>
<dbReference type="KEGG" id="nir:NSED_00315"/>
<reference evidence="2 3" key="1">
    <citation type="journal article" date="2012" name="J. Bacteriol.">
        <title>Draft Genome Sequence of an Ammonia-Oxidizing Archaeon, "Candidatus Nitrosopumilus sediminis" AR2, from Svalbard in the Arctic Circle.</title>
        <authorList>
            <person name="Park S.J."/>
            <person name="Kim J.G."/>
            <person name="Jung M.Y."/>
            <person name="Kim S.J."/>
            <person name="Cha I.T."/>
            <person name="Ghai R."/>
            <person name="Martin-Cuadrado A.B."/>
            <person name="Rodriguez-Valera F."/>
            <person name="Rhee S.K."/>
        </authorList>
    </citation>
    <scope>NUCLEOTIDE SEQUENCE [LARGE SCALE GENOMIC DNA]</scope>
    <source>
        <strain evidence="2 3">AR2</strain>
    </source>
</reference>
<dbReference type="HOGENOM" id="CLU_1438059_0_0_2"/>
<dbReference type="AlphaFoldDB" id="K0BA92"/>
<dbReference type="Gene3D" id="3.40.50.150">
    <property type="entry name" value="Vaccinia Virus protein VP39"/>
    <property type="match status" value="1"/>
</dbReference>